<accession>S5TI44</accession>
<dbReference type="PANTHER" id="PTHR43394:SF1">
    <property type="entry name" value="ATP-BINDING CASSETTE SUB-FAMILY B MEMBER 10, MITOCHONDRIAL"/>
    <property type="match status" value="1"/>
</dbReference>
<keyword evidence="3" id="KW-1003">Cell membrane</keyword>
<dbReference type="SUPFAM" id="SSF52540">
    <property type="entry name" value="P-loop containing nucleoside triphosphate hydrolases"/>
    <property type="match status" value="2"/>
</dbReference>
<dbReference type="PROSITE" id="PS00211">
    <property type="entry name" value="ABC_TRANSPORTER_1"/>
    <property type="match status" value="1"/>
</dbReference>
<dbReference type="InterPro" id="IPR017871">
    <property type="entry name" value="ABC_transporter-like_CS"/>
</dbReference>
<dbReference type="GO" id="GO:0005524">
    <property type="term" value="F:ATP binding"/>
    <property type="evidence" value="ECO:0007669"/>
    <property type="project" value="UniProtKB-KW"/>
</dbReference>
<dbReference type="STRING" id="1224163.B841_05365"/>
<dbReference type="CDD" id="cd18546">
    <property type="entry name" value="ABC_6TM_Rv0194_D2_like"/>
    <property type="match status" value="1"/>
</dbReference>
<dbReference type="HOGENOM" id="CLU_000604_17_6_11"/>
<dbReference type="PATRIC" id="fig|1224163.3.peg.1075"/>
<evidence type="ECO:0000256" key="2">
    <source>
        <dbReference type="ARBA" id="ARBA00022448"/>
    </source>
</evidence>
<feature type="transmembrane region" description="Helical" evidence="10">
    <location>
        <begin position="62"/>
        <end position="86"/>
    </location>
</feature>
<dbReference type="InterPro" id="IPR039421">
    <property type="entry name" value="Type_1_exporter"/>
</dbReference>
<keyword evidence="8 10" id="KW-0472">Membrane</keyword>
<keyword evidence="7 10" id="KW-1133">Transmembrane helix</keyword>
<feature type="transmembrane region" description="Helical" evidence="10">
    <location>
        <begin position="262"/>
        <end position="279"/>
    </location>
</feature>
<feature type="transmembrane region" description="Helical" evidence="10">
    <location>
        <begin position="285"/>
        <end position="306"/>
    </location>
</feature>
<feature type="domain" description="ABC transporter" evidence="11">
    <location>
        <begin position="351"/>
        <end position="588"/>
    </location>
</feature>
<reference evidence="13 14" key="1">
    <citation type="submission" date="2012-11" db="EMBL/GenBank/DDBJ databases">
        <title>The complete genome sequence of Corynebacterium maris Coryn-1 (=DSM 45190).</title>
        <authorList>
            <person name="Schaffert L."/>
            <person name="Albersmeier A."/>
            <person name="Kalinowski J."/>
            <person name="Ruckert C."/>
        </authorList>
    </citation>
    <scope>NUCLEOTIDE SEQUENCE [LARGE SCALE GENOMIC DNA]</scope>
    <source>
        <strain evidence="14">Coryn-1</strain>
    </source>
</reference>
<dbReference type="InterPro" id="IPR011527">
    <property type="entry name" value="ABC1_TM_dom"/>
</dbReference>
<dbReference type="GO" id="GO:0015421">
    <property type="term" value="F:ABC-type oligopeptide transporter activity"/>
    <property type="evidence" value="ECO:0007669"/>
    <property type="project" value="TreeGrafter"/>
</dbReference>
<evidence type="ECO:0000256" key="5">
    <source>
        <dbReference type="ARBA" id="ARBA00022741"/>
    </source>
</evidence>
<dbReference type="eggNOG" id="COG1132">
    <property type="taxonomic scope" value="Bacteria"/>
</dbReference>
<name>S5TI44_9CORY</name>
<dbReference type="InterPro" id="IPR027417">
    <property type="entry name" value="P-loop_NTPase"/>
</dbReference>
<dbReference type="Pfam" id="PF00664">
    <property type="entry name" value="ABC_membrane"/>
    <property type="match status" value="2"/>
</dbReference>
<dbReference type="FunFam" id="3.40.50.300:FF:000299">
    <property type="entry name" value="ABC transporter ATP-binding protein/permease"/>
    <property type="match status" value="1"/>
</dbReference>
<dbReference type="AlphaFoldDB" id="S5TI44"/>
<evidence type="ECO:0000256" key="1">
    <source>
        <dbReference type="ARBA" id="ARBA00004651"/>
    </source>
</evidence>
<evidence type="ECO:0000256" key="3">
    <source>
        <dbReference type="ARBA" id="ARBA00022475"/>
    </source>
</evidence>
<evidence type="ECO:0000256" key="6">
    <source>
        <dbReference type="ARBA" id="ARBA00022840"/>
    </source>
</evidence>
<keyword evidence="4 10" id="KW-0812">Transmembrane</keyword>
<comment type="similarity">
    <text evidence="9">Belongs to the ABC transporter superfamily. Lipid exporter (TC 3.A.1.106) family.</text>
</comment>
<evidence type="ECO:0000256" key="7">
    <source>
        <dbReference type="ARBA" id="ARBA00022989"/>
    </source>
</evidence>
<dbReference type="PROSITE" id="PS50929">
    <property type="entry name" value="ABC_TM1F"/>
    <property type="match status" value="2"/>
</dbReference>
<dbReference type="Pfam" id="PF00005">
    <property type="entry name" value="ABC_tran"/>
    <property type="match status" value="2"/>
</dbReference>
<evidence type="ECO:0000256" key="4">
    <source>
        <dbReference type="ARBA" id="ARBA00022692"/>
    </source>
</evidence>
<dbReference type="InterPro" id="IPR003593">
    <property type="entry name" value="AAA+_ATPase"/>
</dbReference>
<protein>
    <submittedName>
        <fullName evidence="13">Multidrug resistance protein</fullName>
    </submittedName>
</protein>
<evidence type="ECO:0000259" key="11">
    <source>
        <dbReference type="PROSITE" id="PS50893"/>
    </source>
</evidence>
<feature type="transmembrane region" description="Helical" evidence="10">
    <location>
        <begin position="803"/>
        <end position="821"/>
    </location>
</feature>
<comment type="subcellular location">
    <subcellularLocation>
        <location evidence="1">Cell membrane</location>
        <topology evidence="1">Multi-pass membrane protein</topology>
    </subcellularLocation>
</comment>
<evidence type="ECO:0000313" key="13">
    <source>
        <dbReference type="EMBL" id="AGS34546.1"/>
    </source>
</evidence>
<feature type="transmembrane region" description="Helical" evidence="10">
    <location>
        <begin position="142"/>
        <end position="165"/>
    </location>
</feature>
<dbReference type="SMART" id="SM00382">
    <property type="entry name" value="AAA"/>
    <property type="match status" value="2"/>
</dbReference>
<dbReference type="SUPFAM" id="SSF90123">
    <property type="entry name" value="ABC transporter transmembrane region"/>
    <property type="match status" value="2"/>
</dbReference>
<dbReference type="InterPro" id="IPR003439">
    <property type="entry name" value="ABC_transporter-like_ATP-bd"/>
</dbReference>
<evidence type="ECO:0000256" key="9">
    <source>
        <dbReference type="ARBA" id="ARBA00061644"/>
    </source>
</evidence>
<dbReference type="GO" id="GO:0016887">
    <property type="term" value="F:ATP hydrolysis activity"/>
    <property type="evidence" value="ECO:0007669"/>
    <property type="project" value="InterPro"/>
</dbReference>
<dbReference type="PROSITE" id="PS50893">
    <property type="entry name" value="ABC_TRANSPORTER_2"/>
    <property type="match status" value="2"/>
</dbReference>
<dbReference type="GO" id="GO:0005886">
    <property type="term" value="C:plasma membrane"/>
    <property type="evidence" value="ECO:0007669"/>
    <property type="project" value="UniProtKB-SubCell"/>
</dbReference>
<feature type="domain" description="ABC transporter" evidence="11">
    <location>
        <begin position="983"/>
        <end position="1216"/>
    </location>
</feature>
<feature type="transmembrane region" description="Helical" evidence="10">
    <location>
        <begin position="778"/>
        <end position="797"/>
    </location>
</feature>
<proteinExistence type="inferred from homology"/>
<feature type="transmembrane region" description="Helical" evidence="10">
    <location>
        <begin position="884"/>
        <end position="909"/>
    </location>
</feature>
<evidence type="ECO:0000259" key="12">
    <source>
        <dbReference type="PROSITE" id="PS50929"/>
    </source>
</evidence>
<dbReference type="RefSeq" id="WP_020934479.1">
    <property type="nucleotide sequence ID" value="NC_021915.1"/>
</dbReference>
<organism evidence="13 14">
    <name type="scientific">Corynebacterium maris DSM 45190</name>
    <dbReference type="NCBI Taxonomy" id="1224163"/>
    <lineage>
        <taxon>Bacteria</taxon>
        <taxon>Bacillati</taxon>
        <taxon>Actinomycetota</taxon>
        <taxon>Actinomycetes</taxon>
        <taxon>Mycobacteriales</taxon>
        <taxon>Corynebacteriaceae</taxon>
        <taxon>Corynebacterium</taxon>
    </lineage>
</organism>
<keyword evidence="5" id="KW-0547">Nucleotide-binding</keyword>
<sequence length="1218" mass="129841">MSRGFRLLTRAVVRRKNIAALAVLFAFLAVGLQVLVPLLTGSAIDVATGAIGADETTAAGRLFPTLTTLQATVVTLIVVAVGQYAFNVVRRWAQARLSVDTQHDMRVRILDTLQRLDGPGQDRIVTGQVASRAISDLGQVQTVMALGPIVAGRALQLLLTVGVMLTVSPRLTVVALVMIPLLAVTAFVSRKSLYAATWVNQQATADLSTQVEQSVTGVRVVKAFAQEDREIDRLDALGRILYSVKMRAAKLTARFQPTMTQLPRLALVATILLGGILVMRGDITVGVFFAFSAYLTTLTQNVTMLANSYITYQLSVASVERIDDILALEPENPAYDEPADPAPLPDGPLGLRFDGVEFSHGDHRVLDGLSFTVPAGGSLSMVGPPGSGKSVAVQLAGGFYAPDAGRISLLDADGNALGYEKVSTTALRDAVICVFDEAFLFSSSIRDNIAMGSSATDAEVEHAARLAQAHDFIVELDEGYATVVGERGLTLSGGQRQRIALARALLARPRVLILDDATSAIDAATEHAILTGLREELTDVTVVAIAHRRSTLALTEEVIVVDHGRVDADAEVLPERPAEAVEPDPALLWPDVEAGSSEHVIDASASLGGHRSAAAITATEELLADVDKLPPATEQPALDAQSLRAKDTPFQVRDLFGAVKWLIAAAVGLMIVGVLADLAFPALMRVAVDDGTQDPTGRTLWLIAAAGVAVVAVAWVAAWAQTIITSRSGERLLYGLRLRSYAHLQRLGVDYYDATLSGKILTRMTTDIDTLSRFLQTALAQAVVSLGTLLGVLVLLVVTDPGLSLIAVAAIPLIVVATVIFRRISRRYYSAAREQISAVNGDFQENISGLRITQMHSMTGHLLRRFTAEADVYRRLRVRSQVIVSLYFAGMQAISQITTAIVLGFGAVAVADGELSAGVLVAYLMYLGQLYGPIQSLGSVFDSWQQASVSFGRITDLLDTTPSVRDDGRRPGAASAARGELALEGVDFAYSAEAPNVAEDLDLRIEPGTTVAVVGPTGAGKSTVLKLLARFYDPVAGRVSADGTDVRDFPLPEWRRAMVQVPQEAHLFMGTVADNIRYGFPEATDAEVEEAVRRIGALDVIADVPGGFHAAVGERGRGLSAGQRQIIALARAELLDPDVMLLDEATATLDPATEAAFLAASDRATRGRTSVVVAHRLATAQRADRIVVIADGQVMEDGSHIQLLENEGIYAEMWAVNR</sequence>
<dbReference type="EMBL" id="CP003924">
    <property type="protein sequence ID" value="AGS34546.1"/>
    <property type="molecule type" value="Genomic_DNA"/>
</dbReference>
<dbReference type="CDD" id="cd18543">
    <property type="entry name" value="ABC_6TM_Rv0194_D1_like"/>
    <property type="match status" value="1"/>
</dbReference>
<evidence type="ECO:0000313" key="14">
    <source>
        <dbReference type="Proteomes" id="UP000015388"/>
    </source>
</evidence>
<feature type="transmembrane region" description="Helical" evidence="10">
    <location>
        <begin position="171"/>
        <end position="188"/>
    </location>
</feature>
<dbReference type="OrthoDB" id="9806127at2"/>
<keyword evidence="14" id="KW-1185">Reference proteome</keyword>
<feature type="domain" description="ABC transmembrane type-1" evidence="12">
    <location>
        <begin position="664"/>
        <end position="946"/>
    </location>
</feature>
<feature type="domain" description="ABC transmembrane type-1" evidence="12">
    <location>
        <begin position="20"/>
        <end position="314"/>
    </location>
</feature>
<dbReference type="PANTHER" id="PTHR43394">
    <property type="entry name" value="ATP-DEPENDENT PERMEASE MDL1, MITOCHONDRIAL"/>
    <property type="match status" value="1"/>
</dbReference>
<dbReference type="InterPro" id="IPR036640">
    <property type="entry name" value="ABC1_TM_sf"/>
</dbReference>
<dbReference type="Gene3D" id="3.40.50.300">
    <property type="entry name" value="P-loop containing nucleotide triphosphate hydrolases"/>
    <property type="match status" value="2"/>
</dbReference>
<dbReference type="Gene3D" id="1.20.1560.10">
    <property type="entry name" value="ABC transporter type 1, transmembrane domain"/>
    <property type="match status" value="2"/>
</dbReference>
<keyword evidence="2" id="KW-0813">Transport</keyword>
<dbReference type="KEGG" id="cmd:B841_05365"/>
<feature type="transmembrane region" description="Helical" evidence="10">
    <location>
        <begin position="661"/>
        <end position="680"/>
    </location>
</feature>
<dbReference type="Proteomes" id="UP000015388">
    <property type="component" value="Chromosome"/>
</dbReference>
<evidence type="ECO:0000256" key="10">
    <source>
        <dbReference type="SAM" id="Phobius"/>
    </source>
</evidence>
<feature type="transmembrane region" description="Helical" evidence="10">
    <location>
        <begin position="700"/>
        <end position="720"/>
    </location>
</feature>
<evidence type="ECO:0000256" key="8">
    <source>
        <dbReference type="ARBA" id="ARBA00023136"/>
    </source>
</evidence>
<keyword evidence="6" id="KW-0067">ATP-binding</keyword>
<gene>
    <name evidence="13" type="ORF">B841_05365</name>
</gene>